<comment type="caution">
    <text evidence="3">The sequence shown here is derived from an EMBL/GenBank/DDBJ whole genome shotgun (WGS) entry which is preliminary data.</text>
</comment>
<dbReference type="Pfam" id="PF13091">
    <property type="entry name" value="PLDc_2"/>
    <property type="match status" value="1"/>
</dbReference>
<dbReference type="InterPro" id="IPR042183">
    <property type="entry name" value="MmgE/PrpD_sf_1"/>
</dbReference>
<dbReference type="GeneID" id="63705260"/>
<comment type="similarity">
    <text evidence="1">Belongs to the PrpD family.</text>
</comment>
<feature type="domain" description="PLD phosphodiesterase" evidence="2">
    <location>
        <begin position="516"/>
        <end position="543"/>
    </location>
</feature>
<protein>
    <submittedName>
        <fullName evidence="3">MmgE/PrpD</fullName>
    </submittedName>
</protein>
<dbReference type="GO" id="GO:0005739">
    <property type="term" value="C:mitochondrion"/>
    <property type="evidence" value="ECO:0007669"/>
    <property type="project" value="TreeGrafter"/>
</dbReference>
<dbReference type="Pfam" id="PF03972">
    <property type="entry name" value="MmgE_PrpD_N"/>
    <property type="match status" value="1"/>
</dbReference>
<sequence length="1083" mass="120584">MVSRKVYNMCQRHTVTSELARDPSQCPQEVFHELFESHHASHKYDGVDLEISDVNKASEWETMNELQKARACGNFGSVETSDLFLKVYHDALCCLEENPMSGVVSPRLMGSTGVLPLTIVGPLPDLCRHLANCIVHAEHEVFLGTNFWIYSDASTLVTNAIRELSKRAGERGQKIVMKMIYDRGDPRQAWENRLRVREEQYIAGKVRLPPASEIPNVDLQVINFHRPVFGTFHAKFTVIDRRMAIIQSSNIQDNDNLEMLAHIEGPIVDSFYDTALLSWGKVLDPPFPLLNSPARDALIPCHEARNSGSSIENGDIALPEHTTKSPHYDRYFEQEARRVNGCIHPQGGETRTQAVSRHLNTTIQPDTTGDAPEIDQDNMFNPYMILPHHEPFAMAVVNREPYGSPNHSNVYTPQNTAWLSAINNAQNSILIQTPNMNAEPLIEPLINAVRRGIVVSCYLCLGYNDAGELLPFQNGTNEMTANRMYNSLQTEEEKSRLRICYYVGKDQTRPIHNSFKKRSCHIKLMIVDEQIAIQGNGNLDTQSFFHSQEVNVLIDSKLVCRAWTELINRNQNTAKYGAASTKDGCWHDPETDKIAVGSIGPVPVDIVNYVYHSSLNQDDEAIWKCARTALLDAMGCAIETAATSTECRKLLGPVVEGTVVPDGFRVPGTELQVDPVKGAFDLGILIRYLDHNDALGGAEWGHPSDNLGAIIPVMDWLSRASLSGRRVHDGPPLTIQTLLIALVKAYEIQGCYQMRNAFNAYGIDHVVLVKLASAAVVCWLLGMTDEQAMATISHVWMDGHPNRVYRSGANTIPRKGWAAGDAARRAVQLALLVQDGQPGSAGALSAKPWGFWERTFGEEGFVLPRQFGSWTVQNVLFKSMPVEGHAISAVEAAVLQARRFRQRGLSDPLKQIRRIDLRTTAAAFLIVNKHGPLHNAADRDHCIQYVVALTFLKGSPPEAADYLDESPWANSEELEVLRERIVVQSDPKFTEDYLELDKRSIGAGMTVHLADGSSLPQILIEYPVGHARNPQTPAAIQEKFFQNMGLMFSATEIGRVLGAVQNPDTLISDFIDLFMQPLAKARW</sequence>
<dbReference type="RefSeq" id="XP_040646913.1">
    <property type="nucleotide sequence ID" value="XM_040789960.1"/>
</dbReference>
<gene>
    <name evidence="3" type="ORF">PGRI_022470</name>
</gene>
<dbReference type="PANTHER" id="PTHR16943:SF15">
    <property type="entry name" value="DEHYDRATASE (PRPD), PUTATIVE-RELATED"/>
    <property type="match status" value="1"/>
</dbReference>
<dbReference type="PANTHER" id="PTHR16943">
    <property type="entry name" value="2-METHYLCITRATE DEHYDRATASE-RELATED"/>
    <property type="match status" value="1"/>
</dbReference>
<evidence type="ECO:0000259" key="2">
    <source>
        <dbReference type="PROSITE" id="PS50035"/>
    </source>
</evidence>
<dbReference type="SUPFAM" id="SSF56024">
    <property type="entry name" value="Phospholipase D/nuclease"/>
    <property type="match status" value="2"/>
</dbReference>
<dbReference type="InterPro" id="IPR042188">
    <property type="entry name" value="MmgE/PrpD_sf_2"/>
</dbReference>
<reference evidence="3 4" key="1">
    <citation type="journal article" date="2016" name="BMC Genomics">
        <title>Genome sequencing and secondary metabolism of the postharvest pathogen Penicillium griseofulvum.</title>
        <authorList>
            <person name="Banani H."/>
            <person name="Marcet-Houben M."/>
            <person name="Ballester A.R."/>
            <person name="Abbruscato P."/>
            <person name="Gonzalez-Candelas L."/>
            <person name="Gabaldon T."/>
            <person name="Spadaro D."/>
        </authorList>
    </citation>
    <scope>NUCLEOTIDE SEQUENCE [LARGE SCALE GENOMIC DNA]</scope>
    <source>
        <strain evidence="3 4">PG3</strain>
    </source>
</reference>
<dbReference type="InterPro" id="IPR036148">
    <property type="entry name" value="MmgE/PrpD_sf"/>
</dbReference>
<dbReference type="AlphaFoldDB" id="A0A135LHC9"/>
<dbReference type="STRING" id="5078.A0A135LHC9"/>
<dbReference type="InterPro" id="IPR001736">
    <property type="entry name" value="PLipase_D/transphosphatidylase"/>
</dbReference>
<dbReference type="InterPro" id="IPR025202">
    <property type="entry name" value="PLD-like_dom"/>
</dbReference>
<organism evidence="3 4">
    <name type="scientific">Penicillium patulum</name>
    <name type="common">Penicillium griseofulvum</name>
    <dbReference type="NCBI Taxonomy" id="5078"/>
    <lineage>
        <taxon>Eukaryota</taxon>
        <taxon>Fungi</taxon>
        <taxon>Dikarya</taxon>
        <taxon>Ascomycota</taxon>
        <taxon>Pezizomycotina</taxon>
        <taxon>Eurotiomycetes</taxon>
        <taxon>Eurotiomycetidae</taxon>
        <taxon>Eurotiales</taxon>
        <taxon>Aspergillaceae</taxon>
        <taxon>Penicillium</taxon>
    </lineage>
</organism>
<dbReference type="Gene3D" id="1.10.4100.10">
    <property type="entry name" value="2-methylcitrate dehydratase PrpD"/>
    <property type="match status" value="1"/>
</dbReference>
<dbReference type="EMBL" id="LHQR01000065">
    <property type="protein sequence ID" value="KXG48377.1"/>
    <property type="molecule type" value="Genomic_DNA"/>
</dbReference>
<dbReference type="CDD" id="cd00138">
    <property type="entry name" value="PLDc_SF"/>
    <property type="match status" value="2"/>
</dbReference>
<evidence type="ECO:0000313" key="4">
    <source>
        <dbReference type="Proteomes" id="UP000070168"/>
    </source>
</evidence>
<dbReference type="Gene3D" id="3.30.1330.120">
    <property type="entry name" value="2-methylcitrate dehydratase PrpD"/>
    <property type="match status" value="1"/>
</dbReference>
<dbReference type="InterPro" id="IPR005656">
    <property type="entry name" value="MmgE_PrpD"/>
</dbReference>
<evidence type="ECO:0000256" key="1">
    <source>
        <dbReference type="ARBA" id="ARBA00006174"/>
    </source>
</evidence>
<evidence type="ECO:0000313" key="3">
    <source>
        <dbReference type="EMBL" id="KXG48377.1"/>
    </source>
</evidence>
<dbReference type="Proteomes" id="UP000070168">
    <property type="component" value="Unassembled WGS sequence"/>
</dbReference>
<feature type="domain" description="PLD phosphodiesterase" evidence="2">
    <location>
        <begin position="228"/>
        <end position="255"/>
    </location>
</feature>
<keyword evidence="4" id="KW-1185">Reference proteome</keyword>
<dbReference type="PROSITE" id="PS50035">
    <property type="entry name" value="PLD"/>
    <property type="match status" value="2"/>
</dbReference>
<name>A0A135LHC9_PENPA</name>
<dbReference type="SUPFAM" id="SSF103378">
    <property type="entry name" value="2-methylcitrate dehydratase PrpD"/>
    <property type="match status" value="1"/>
</dbReference>
<dbReference type="Gene3D" id="3.30.870.10">
    <property type="entry name" value="Endonuclease Chain A"/>
    <property type="match status" value="2"/>
</dbReference>
<dbReference type="SMART" id="SM00155">
    <property type="entry name" value="PLDc"/>
    <property type="match status" value="2"/>
</dbReference>
<proteinExistence type="inferred from homology"/>
<dbReference type="InterPro" id="IPR045337">
    <property type="entry name" value="MmgE_PrpD_C"/>
</dbReference>
<accession>A0A135LHC9</accession>
<dbReference type="Pfam" id="PF19305">
    <property type="entry name" value="MmgE_PrpD_C"/>
    <property type="match status" value="1"/>
</dbReference>
<dbReference type="GO" id="GO:0016829">
    <property type="term" value="F:lyase activity"/>
    <property type="evidence" value="ECO:0007669"/>
    <property type="project" value="InterPro"/>
</dbReference>
<dbReference type="InterPro" id="IPR045336">
    <property type="entry name" value="MmgE_PrpD_N"/>
</dbReference>
<dbReference type="OrthoDB" id="9997422at2759"/>
<dbReference type="OMA" id="YPIGHVK"/>